<evidence type="ECO:0000313" key="1">
    <source>
        <dbReference type="EMBL" id="KAK3718135.1"/>
    </source>
</evidence>
<sequence>MRASTYIAGAIALASAVVARPAPKAELSPPLGDYIDQGIDRISEYLDSSNQQSCMSREDALKVAGTFQSLIQGYTKKEALAAITPDFIDHSSAVSIIINKGGSEPEDVTKPVFTSRDKFMQGHGTQEPIPFETIKVWHTCEGVVSMVWQSTRSAQGQETEAAAIPVVGTAVLETEPTENSSGIERERAEAGGYKYRIHTLWSEFNTAAWLVNNGVLEVEGSVTPVPADNGSSRSVKRSPPTSKFDVGML</sequence>
<dbReference type="Proteomes" id="UP001281147">
    <property type="component" value="Unassembled WGS sequence"/>
</dbReference>
<name>A0ACC3NK71_9PEZI</name>
<evidence type="ECO:0000313" key="2">
    <source>
        <dbReference type="Proteomes" id="UP001281147"/>
    </source>
</evidence>
<accession>A0ACC3NK71</accession>
<proteinExistence type="predicted"/>
<protein>
    <submittedName>
        <fullName evidence="1">Uncharacterized protein</fullName>
    </submittedName>
</protein>
<organism evidence="1 2">
    <name type="scientific">Vermiconidia calcicola</name>
    <dbReference type="NCBI Taxonomy" id="1690605"/>
    <lineage>
        <taxon>Eukaryota</taxon>
        <taxon>Fungi</taxon>
        <taxon>Dikarya</taxon>
        <taxon>Ascomycota</taxon>
        <taxon>Pezizomycotina</taxon>
        <taxon>Dothideomycetes</taxon>
        <taxon>Dothideomycetidae</taxon>
        <taxon>Mycosphaerellales</taxon>
        <taxon>Extremaceae</taxon>
        <taxon>Vermiconidia</taxon>
    </lineage>
</organism>
<keyword evidence="2" id="KW-1185">Reference proteome</keyword>
<comment type="caution">
    <text evidence="1">The sequence shown here is derived from an EMBL/GenBank/DDBJ whole genome shotgun (WGS) entry which is preliminary data.</text>
</comment>
<dbReference type="EMBL" id="JAUTXU010000033">
    <property type="protein sequence ID" value="KAK3718135.1"/>
    <property type="molecule type" value="Genomic_DNA"/>
</dbReference>
<reference evidence="1" key="1">
    <citation type="submission" date="2023-07" db="EMBL/GenBank/DDBJ databases">
        <title>Black Yeasts Isolated from many extreme environments.</title>
        <authorList>
            <person name="Coleine C."/>
            <person name="Stajich J.E."/>
            <person name="Selbmann L."/>
        </authorList>
    </citation>
    <scope>NUCLEOTIDE SEQUENCE</scope>
    <source>
        <strain evidence="1">CCFEE 5714</strain>
    </source>
</reference>
<gene>
    <name evidence="1" type="ORF">LTR37_005250</name>
</gene>